<evidence type="ECO:0000256" key="3">
    <source>
        <dbReference type="ARBA" id="ARBA00038209"/>
    </source>
</evidence>
<evidence type="ECO:0000256" key="2">
    <source>
        <dbReference type="ARBA" id="ARBA00036080"/>
    </source>
</evidence>
<dbReference type="NCBIfam" id="TIGR00236">
    <property type="entry name" value="wecB"/>
    <property type="match status" value="1"/>
</dbReference>
<dbReference type="InterPro" id="IPR029767">
    <property type="entry name" value="WecB-like"/>
</dbReference>
<dbReference type="Proteomes" id="UP001589898">
    <property type="component" value="Unassembled WGS sequence"/>
</dbReference>
<keyword evidence="1 5" id="KW-0413">Isomerase</keyword>
<dbReference type="Gene3D" id="3.40.50.2000">
    <property type="entry name" value="Glycogen Phosphorylase B"/>
    <property type="match status" value="2"/>
</dbReference>
<evidence type="ECO:0000313" key="7">
    <source>
        <dbReference type="EMBL" id="MFC0718029.1"/>
    </source>
</evidence>
<dbReference type="GO" id="GO:0008761">
    <property type="term" value="F:UDP-N-acetylglucosamine 2-epimerase activity"/>
    <property type="evidence" value="ECO:0007669"/>
    <property type="project" value="UniProtKB-EC"/>
</dbReference>
<dbReference type="RefSeq" id="WP_189497358.1">
    <property type="nucleotide sequence ID" value="NZ_BMZT01000006.1"/>
</dbReference>
<dbReference type="PANTHER" id="PTHR43174">
    <property type="entry name" value="UDP-N-ACETYLGLUCOSAMINE 2-EPIMERASE"/>
    <property type="match status" value="1"/>
</dbReference>
<evidence type="ECO:0000259" key="6">
    <source>
        <dbReference type="Pfam" id="PF02350"/>
    </source>
</evidence>
<keyword evidence="8" id="KW-1185">Reference proteome</keyword>
<dbReference type="SUPFAM" id="SSF53756">
    <property type="entry name" value="UDP-Glycosyltransferase/glycogen phosphorylase"/>
    <property type="match status" value="1"/>
</dbReference>
<dbReference type="InterPro" id="IPR003331">
    <property type="entry name" value="UDP_GlcNAc_Epimerase_2_dom"/>
</dbReference>
<evidence type="ECO:0000313" key="8">
    <source>
        <dbReference type="Proteomes" id="UP001589898"/>
    </source>
</evidence>
<name>A0ABV6SX54_9GAMM</name>
<dbReference type="Pfam" id="PF02350">
    <property type="entry name" value="Epimerase_2"/>
    <property type="match status" value="1"/>
</dbReference>
<dbReference type="EMBL" id="JBHLTF010000030">
    <property type="protein sequence ID" value="MFC0718029.1"/>
    <property type="molecule type" value="Genomic_DNA"/>
</dbReference>
<evidence type="ECO:0000256" key="1">
    <source>
        <dbReference type="ARBA" id="ARBA00023235"/>
    </source>
</evidence>
<protein>
    <recommendedName>
        <fullName evidence="4">UDP-N-acetylglucosamine 2-epimerase (non-hydrolyzing)</fullName>
        <ecNumber evidence="4">5.1.3.14</ecNumber>
    </recommendedName>
</protein>
<comment type="catalytic activity">
    <reaction evidence="2">
        <text>UDP-N-acetyl-alpha-D-glucosamine = UDP-N-acetyl-alpha-D-mannosamine</text>
        <dbReference type="Rhea" id="RHEA:17213"/>
        <dbReference type="ChEBI" id="CHEBI:57705"/>
        <dbReference type="ChEBI" id="CHEBI:68623"/>
        <dbReference type="EC" id="5.1.3.14"/>
    </reaction>
</comment>
<comment type="similarity">
    <text evidence="3 5">Belongs to the UDP-N-acetylglucosamine 2-epimerase family.</text>
</comment>
<proteinExistence type="inferred from homology"/>
<dbReference type="PANTHER" id="PTHR43174:SF2">
    <property type="entry name" value="UDP-N-ACETYLGLUCOSAMINE 2-EPIMERASE"/>
    <property type="match status" value="1"/>
</dbReference>
<dbReference type="CDD" id="cd03786">
    <property type="entry name" value="GTB_UDP-GlcNAc_2-Epimerase"/>
    <property type="match status" value="1"/>
</dbReference>
<reference evidence="7 8" key="1">
    <citation type="submission" date="2024-09" db="EMBL/GenBank/DDBJ databases">
        <authorList>
            <person name="Sun Q."/>
            <person name="Mori K."/>
        </authorList>
    </citation>
    <scope>NUCLEOTIDE SEQUENCE [LARGE SCALE GENOMIC DNA]</scope>
    <source>
        <strain evidence="7 8">KCTC 52403</strain>
    </source>
</reference>
<evidence type="ECO:0000256" key="5">
    <source>
        <dbReference type="RuleBase" id="RU003513"/>
    </source>
</evidence>
<evidence type="ECO:0000256" key="4">
    <source>
        <dbReference type="ARBA" id="ARBA00038858"/>
    </source>
</evidence>
<gene>
    <name evidence="7" type="primary">wecB</name>
    <name evidence="7" type="ORF">ACFFFU_09755</name>
</gene>
<organism evidence="7 8">
    <name type="scientific">Luteimonas padinae</name>
    <dbReference type="NCBI Taxonomy" id="1714359"/>
    <lineage>
        <taxon>Bacteria</taxon>
        <taxon>Pseudomonadati</taxon>
        <taxon>Pseudomonadota</taxon>
        <taxon>Gammaproteobacteria</taxon>
        <taxon>Lysobacterales</taxon>
        <taxon>Lysobacteraceae</taxon>
        <taxon>Luteimonas</taxon>
    </lineage>
</organism>
<sequence length="376" mass="41157">MRVMVAFGTRPEAIKMAPVVRALARHGSFSVNVVVTAQHRGLLDQALDVFGISPDHDLDLMQAEQGLPDLTSRILLGMAPVIEAQRPDFLLVHGDTTTTLASSLAAFYAKVPVGHVEAGLRTGDIRAPWPEEMNRRLTTALSELHFAPTEASRDNLLREGIAGSSIHVTGNTVIDALLLMDRRLREDGLLRQAMEQRFPFLDPDKRLVLVTGHRRENFGDRFEAIFDALVRLAQRQDLQIVYTVHPNPAVSGPATQRLAGCANITLAEPQDYLPFVFLMQRCSIILTDSGGIQEEAPSLGKPVLVMRDTTERPEAVSAGTARLVGADPDRIVEEALALLDRPDHYAGMSMAHNPFGDGNASGRIASALADWMRRRG</sequence>
<dbReference type="EC" id="5.1.3.14" evidence="4"/>
<feature type="domain" description="UDP-N-acetylglucosamine 2-epimerase" evidence="6">
    <location>
        <begin position="22"/>
        <end position="368"/>
    </location>
</feature>
<accession>A0ABV6SX54</accession>
<comment type="caution">
    <text evidence="7">The sequence shown here is derived from an EMBL/GenBank/DDBJ whole genome shotgun (WGS) entry which is preliminary data.</text>
</comment>